<sequence length="160" mass="17347">MFFDSRGADRALRLSRHPDAGVVVLSIWNGGVCQGTFRLPSDQIAVLAEALLSAAPETRPPLPQTGQYEPPPAGRYDPPLAGEFEPPPAGRDEPRSADRYDPGPAETGPRPPASYEPRPPGHHESRPPAPYDRPEPYPAGDEPPPRERFEQPRPPGHTGA</sequence>
<organism evidence="2 3">
    <name type="scientific">Actinoallomurus spadix</name>
    <dbReference type="NCBI Taxonomy" id="79912"/>
    <lineage>
        <taxon>Bacteria</taxon>
        <taxon>Bacillati</taxon>
        <taxon>Actinomycetota</taxon>
        <taxon>Actinomycetes</taxon>
        <taxon>Streptosporangiales</taxon>
        <taxon>Thermomonosporaceae</taxon>
        <taxon>Actinoallomurus</taxon>
    </lineage>
</organism>
<evidence type="ECO:0000256" key="1">
    <source>
        <dbReference type="SAM" id="MobiDB-lite"/>
    </source>
</evidence>
<comment type="caution">
    <text evidence="2">The sequence shown here is derived from an EMBL/GenBank/DDBJ whole genome shotgun (WGS) entry which is preliminary data.</text>
</comment>
<name>A0ABN0W583_9ACTN</name>
<gene>
    <name evidence="2" type="ORF">GCM10010151_14300</name>
</gene>
<evidence type="ECO:0000313" key="3">
    <source>
        <dbReference type="Proteomes" id="UP001501822"/>
    </source>
</evidence>
<dbReference type="EMBL" id="BAAABM010000009">
    <property type="protein sequence ID" value="GAA0325529.1"/>
    <property type="molecule type" value="Genomic_DNA"/>
</dbReference>
<evidence type="ECO:0000313" key="2">
    <source>
        <dbReference type="EMBL" id="GAA0325529.1"/>
    </source>
</evidence>
<proteinExistence type="predicted"/>
<protein>
    <recommendedName>
        <fullName evidence="4">Basic proline-rich protein</fullName>
    </recommendedName>
</protein>
<feature type="compositionally biased region" description="Pro residues" evidence="1">
    <location>
        <begin position="109"/>
        <end position="118"/>
    </location>
</feature>
<feature type="compositionally biased region" description="Pro residues" evidence="1">
    <location>
        <begin position="58"/>
        <end position="73"/>
    </location>
</feature>
<reference evidence="2 3" key="1">
    <citation type="journal article" date="2019" name="Int. J. Syst. Evol. Microbiol.">
        <title>The Global Catalogue of Microorganisms (GCM) 10K type strain sequencing project: providing services to taxonomists for standard genome sequencing and annotation.</title>
        <authorList>
            <consortium name="The Broad Institute Genomics Platform"/>
            <consortium name="The Broad Institute Genome Sequencing Center for Infectious Disease"/>
            <person name="Wu L."/>
            <person name="Ma J."/>
        </authorList>
    </citation>
    <scope>NUCLEOTIDE SEQUENCE [LARGE SCALE GENOMIC DNA]</scope>
    <source>
        <strain evidence="2 3">JCM 3146</strain>
    </source>
</reference>
<feature type="region of interest" description="Disordered" evidence="1">
    <location>
        <begin position="54"/>
        <end position="160"/>
    </location>
</feature>
<feature type="compositionally biased region" description="Basic and acidic residues" evidence="1">
    <location>
        <begin position="90"/>
        <end position="101"/>
    </location>
</feature>
<keyword evidence="3" id="KW-1185">Reference proteome</keyword>
<evidence type="ECO:0008006" key="4">
    <source>
        <dbReference type="Google" id="ProtNLM"/>
    </source>
</evidence>
<dbReference type="Proteomes" id="UP001501822">
    <property type="component" value="Unassembled WGS sequence"/>
</dbReference>
<accession>A0ABN0W583</accession>